<feature type="domain" description="Fibrinogen C-terminal" evidence="2">
    <location>
        <begin position="23"/>
        <end position="255"/>
    </location>
</feature>
<accession>A0A811JQQ1</accession>
<dbReference type="OrthoDB" id="7972392at2759"/>
<name>A0A811JQQ1_9BILA</name>
<feature type="chain" id="PRO_5035594328" description="Fibrinogen C-terminal domain-containing protein" evidence="1">
    <location>
        <begin position="26"/>
        <end position="255"/>
    </location>
</feature>
<dbReference type="Gene3D" id="3.90.215.10">
    <property type="entry name" value="Gamma Fibrinogen, chain A, domain 1"/>
    <property type="match status" value="1"/>
</dbReference>
<feature type="signal peptide" evidence="1">
    <location>
        <begin position="1"/>
        <end position="25"/>
    </location>
</feature>
<dbReference type="InterPro" id="IPR002181">
    <property type="entry name" value="Fibrinogen_a/b/g_C_dom"/>
</dbReference>
<dbReference type="Proteomes" id="UP000783686">
    <property type="component" value="Unassembled WGS sequence"/>
</dbReference>
<dbReference type="AlphaFoldDB" id="A0A811JQQ1"/>
<dbReference type="Proteomes" id="UP000614601">
    <property type="component" value="Unassembled WGS sequence"/>
</dbReference>
<dbReference type="PANTHER" id="PTHR19143:SF327">
    <property type="entry name" value="FI21813P1-RELATED"/>
    <property type="match status" value="1"/>
</dbReference>
<comment type="caution">
    <text evidence="3">The sequence shown here is derived from an EMBL/GenBank/DDBJ whole genome shotgun (WGS) entry which is preliminary data.</text>
</comment>
<dbReference type="EMBL" id="CAJFCW020000001">
    <property type="protein sequence ID" value="CAG9078875.1"/>
    <property type="molecule type" value="Genomic_DNA"/>
</dbReference>
<dbReference type="Pfam" id="PF00147">
    <property type="entry name" value="Fibrinogen_C"/>
    <property type="match status" value="1"/>
</dbReference>
<dbReference type="SMART" id="SM00186">
    <property type="entry name" value="FBG"/>
    <property type="match status" value="1"/>
</dbReference>
<keyword evidence="1" id="KW-0732">Signal</keyword>
<evidence type="ECO:0000259" key="2">
    <source>
        <dbReference type="PROSITE" id="PS51406"/>
    </source>
</evidence>
<protein>
    <recommendedName>
        <fullName evidence="2">Fibrinogen C-terminal domain-containing protein</fullName>
    </recommendedName>
</protein>
<proteinExistence type="predicted"/>
<dbReference type="InterPro" id="IPR050373">
    <property type="entry name" value="Fibrinogen_C-term_domain"/>
</dbReference>
<dbReference type="GO" id="GO:0005615">
    <property type="term" value="C:extracellular space"/>
    <property type="evidence" value="ECO:0007669"/>
    <property type="project" value="TreeGrafter"/>
</dbReference>
<keyword evidence="4" id="KW-1185">Reference proteome</keyword>
<evidence type="ECO:0000256" key="1">
    <source>
        <dbReference type="SAM" id="SignalP"/>
    </source>
</evidence>
<dbReference type="InterPro" id="IPR036056">
    <property type="entry name" value="Fibrinogen-like_C"/>
</dbReference>
<evidence type="ECO:0000313" key="4">
    <source>
        <dbReference type="Proteomes" id="UP000614601"/>
    </source>
</evidence>
<sequence length="255" mass="29495">MAVNGSVTQTFKILFLFATVLYVNALINAKNCEDIHHYGFKESGIYEIQLNYRPVLVYCNNVDDGGGWTVIQQRMNGQVPFWNAGWDEYARGFGQLGENTEFWAGNELIYHLTNQCRNMSRLRVTLYGDRTPMSQDDGQFYVSDYLFRIDPADNLYTIHVQYDKNLKGNASTGWYDITSANMNPFSTVDRIHDPESKCIRKYRLGGWWTKNCGVTSLNGDYNPKEYGNGYGMFFMLLGQHVIHPRMTRMMIRCNQ</sequence>
<reference evidence="3" key="1">
    <citation type="submission" date="2020-09" db="EMBL/GenBank/DDBJ databases">
        <authorList>
            <person name="Kikuchi T."/>
        </authorList>
    </citation>
    <scope>NUCLEOTIDE SEQUENCE</scope>
    <source>
        <strain evidence="3">SH1</strain>
    </source>
</reference>
<dbReference type="PANTHER" id="PTHR19143">
    <property type="entry name" value="FIBRINOGEN/TENASCIN/ANGIOPOEITIN"/>
    <property type="match status" value="1"/>
</dbReference>
<organism evidence="3 4">
    <name type="scientific">Bursaphelenchus okinawaensis</name>
    <dbReference type="NCBI Taxonomy" id="465554"/>
    <lineage>
        <taxon>Eukaryota</taxon>
        <taxon>Metazoa</taxon>
        <taxon>Ecdysozoa</taxon>
        <taxon>Nematoda</taxon>
        <taxon>Chromadorea</taxon>
        <taxon>Rhabditida</taxon>
        <taxon>Tylenchina</taxon>
        <taxon>Tylenchomorpha</taxon>
        <taxon>Aphelenchoidea</taxon>
        <taxon>Aphelenchoididae</taxon>
        <taxon>Bursaphelenchus</taxon>
    </lineage>
</organism>
<gene>
    <name evidence="3" type="ORF">BOKJ2_LOCUS406</name>
</gene>
<dbReference type="SUPFAM" id="SSF56496">
    <property type="entry name" value="Fibrinogen C-terminal domain-like"/>
    <property type="match status" value="1"/>
</dbReference>
<dbReference type="PROSITE" id="PS51406">
    <property type="entry name" value="FIBRINOGEN_C_2"/>
    <property type="match status" value="1"/>
</dbReference>
<dbReference type="EMBL" id="CAJFDH010000001">
    <property type="protein sequence ID" value="CAD5205722.1"/>
    <property type="molecule type" value="Genomic_DNA"/>
</dbReference>
<dbReference type="InterPro" id="IPR014716">
    <property type="entry name" value="Fibrinogen_a/b/g_C_1"/>
</dbReference>
<evidence type="ECO:0000313" key="3">
    <source>
        <dbReference type="EMBL" id="CAD5205722.1"/>
    </source>
</evidence>